<dbReference type="InterPro" id="IPR001917">
    <property type="entry name" value="Aminotrans_II_pyridoxalP_BS"/>
</dbReference>
<dbReference type="OrthoDB" id="9813612at2"/>
<keyword evidence="14" id="KW-1185">Reference proteome</keyword>
<dbReference type="Pfam" id="PF00155">
    <property type="entry name" value="Aminotran_1_2"/>
    <property type="match status" value="1"/>
</dbReference>
<comment type="similarity">
    <text evidence="3 11">Belongs to the class-II pyridoxal-phosphate-dependent aminotransferase family. Histidinol-phosphate aminotransferase subfamily.</text>
</comment>
<evidence type="ECO:0000313" key="14">
    <source>
        <dbReference type="Proteomes" id="UP000287996"/>
    </source>
</evidence>
<sequence>MSIIDRLQRQHLKALTPYASARREAQRGSCWLNANESPFAPSVEGAETQLNRYPDFQSLTLNQQFADYCGVQPQQLLSCRGADEGIDLLLRAFCEPGIDRIVITSPTYGMYQIAAQSYAVEVVDVPLQGPQWQPDCDAVIAAAKSAKLVFLCQPSNPLGAAIEAEVLEHLIRECDNTMVVVDEAYFEFSDQQSATNWLQKYPNLVVLRTLSKAFALAGARCGFVVGSAELIGLLSKILAPYPLPVSSLRQAQQVTAPAAITAMQQRVSLLLQQRQRLQQWFSQQPGFALLSASETNFLLVAHRQSATIQQYLAERGIVVRNQSKQPGLPACLRFTVGSADENTQLLAALAAYQNSDQCMGEVQ</sequence>
<dbReference type="InterPro" id="IPR015421">
    <property type="entry name" value="PyrdxlP-dep_Trfase_major"/>
</dbReference>
<keyword evidence="5 11" id="KW-0032">Aminotransferase</keyword>
<evidence type="ECO:0000256" key="8">
    <source>
        <dbReference type="ARBA" id="ARBA00022898"/>
    </source>
</evidence>
<dbReference type="CDD" id="cd00609">
    <property type="entry name" value="AAT_like"/>
    <property type="match status" value="1"/>
</dbReference>
<dbReference type="InterPro" id="IPR015422">
    <property type="entry name" value="PyrdxlP-dep_Trfase_small"/>
</dbReference>
<dbReference type="InterPro" id="IPR015424">
    <property type="entry name" value="PyrdxlP-dep_Trfase"/>
</dbReference>
<dbReference type="RefSeq" id="WP_126842533.1">
    <property type="nucleotide sequence ID" value="NZ_PIQH01000010.1"/>
</dbReference>
<accession>A0A432ZL89</accession>
<evidence type="ECO:0000256" key="9">
    <source>
        <dbReference type="ARBA" id="ARBA00023102"/>
    </source>
</evidence>
<comment type="subunit">
    <text evidence="4 11">Homodimer.</text>
</comment>
<evidence type="ECO:0000256" key="2">
    <source>
        <dbReference type="ARBA" id="ARBA00005011"/>
    </source>
</evidence>
<evidence type="ECO:0000259" key="12">
    <source>
        <dbReference type="Pfam" id="PF00155"/>
    </source>
</evidence>
<evidence type="ECO:0000256" key="3">
    <source>
        <dbReference type="ARBA" id="ARBA00007970"/>
    </source>
</evidence>
<dbReference type="PROSITE" id="PS00599">
    <property type="entry name" value="AA_TRANSFER_CLASS_2"/>
    <property type="match status" value="1"/>
</dbReference>
<comment type="caution">
    <text evidence="13">The sequence shown here is derived from an EMBL/GenBank/DDBJ whole genome shotgun (WGS) entry which is preliminary data.</text>
</comment>
<dbReference type="Gene3D" id="3.40.640.10">
    <property type="entry name" value="Type I PLP-dependent aspartate aminotransferase-like (Major domain)"/>
    <property type="match status" value="1"/>
</dbReference>
<evidence type="ECO:0000256" key="7">
    <source>
        <dbReference type="ARBA" id="ARBA00022679"/>
    </source>
</evidence>
<evidence type="ECO:0000256" key="11">
    <source>
        <dbReference type="HAMAP-Rule" id="MF_01023"/>
    </source>
</evidence>
<comment type="pathway">
    <text evidence="2 11">Amino-acid biosynthesis; L-histidine biosynthesis; L-histidine from 5-phospho-alpha-D-ribose 1-diphosphate: step 7/9.</text>
</comment>
<keyword evidence="8 11" id="KW-0663">Pyridoxal phosphate</keyword>
<evidence type="ECO:0000256" key="4">
    <source>
        <dbReference type="ARBA" id="ARBA00011738"/>
    </source>
</evidence>
<dbReference type="Gene3D" id="3.90.1150.10">
    <property type="entry name" value="Aspartate Aminotransferase, domain 1"/>
    <property type="match status" value="1"/>
</dbReference>
<feature type="modified residue" description="N6-(pyridoxal phosphate)lysine" evidence="11">
    <location>
        <position position="212"/>
    </location>
</feature>
<keyword evidence="6 11" id="KW-0028">Amino-acid biosynthesis</keyword>
<dbReference type="GO" id="GO:0030170">
    <property type="term" value="F:pyridoxal phosphate binding"/>
    <property type="evidence" value="ECO:0007669"/>
    <property type="project" value="InterPro"/>
</dbReference>
<comment type="catalytic activity">
    <reaction evidence="10 11">
        <text>L-histidinol phosphate + 2-oxoglutarate = 3-(imidazol-4-yl)-2-oxopropyl phosphate + L-glutamate</text>
        <dbReference type="Rhea" id="RHEA:23744"/>
        <dbReference type="ChEBI" id="CHEBI:16810"/>
        <dbReference type="ChEBI" id="CHEBI:29985"/>
        <dbReference type="ChEBI" id="CHEBI:57766"/>
        <dbReference type="ChEBI" id="CHEBI:57980"/>
        <dbReference type="EC" id="2.6.1.9"/>
    </reaction>
</comment>
<dbReference type="UniPathway" id="UPA00031">
    <property type="reaction ID" value="UER00012"/>
</dbReference>
<dbReference type="SUPFAM" id="SSF53383">
    <property type="entry name" value="PLP-dependent transferases"/>
    <property type="match status" value="1"/>
</dbReference>
<organism evidence="13 14">
    <name type="scientific">Idiomarina tyrosinivorans</name>
    <dbReference type="NCBI Taxonomy" id="1445662"/>
    <lineage>
        <taxon>Bacteria</taxon>
        <taxon>Pseudomonadati</taxon>
        <taxon>Pseudomonadota</taxon>
        <taxon>Gammaproteobacteria</taxon>
        <taxon>Alteromonadales</taxon>
        <taxon>Idiomarinaceae</taxon>
        <taxon>Idiomarina</taxon>
    </lineage>
</organism>
<feature type="domain" description="Aminotransferase class I/classII large" evidence="12">
    <location>
        <begin position="37"/>
        <end position="349"/>
    </location>
</feature>
<dbReference type="PANTHER" id="PTHR42885:SF2">
    <property type="entry name" value="HISTIDINOL-PHOSPHATE AMINOTRANSFERASE"/>
    <property type="match status" value="1"/>
</dbReference>
<evidence type="ECO:0000256" key="5">
    <source>
        <dbReference type="ARBA" id="ARBA00022576"/>
    </source>
</evidence>
<dbReference type="NCBIfam" id="TIGR01141">
    <property type="entry name" value="hisC"/>
    <property type="match status" value="1"/>
</dbReference>
<keyword evidence="7 11" id="KW-0808">Transferase</keyword>
<dbReference type="InterPro" id="IPR004839">
    <property type="entry name" value="Aminotransferase_I/II_large"/>
</dbReference>
<dbReference type="InterPro" id="IPR005861">
    <property type="entry name" value="HisP_aminotrans"/>
</dbReference>
<dbReference type="GO" id="GO:0000105">
    <property type="term" value="P:L-histidine biosynthetic process"/>
    <property type="evidence" value="ECO:0007669"/>
    <property type="project" value="UniProtKB-UniRule"/>
</dbReference>
<evidence type="ECO:0000256" key="10">
    <source>
        <dbReference type="ARBA" id="ARBA00047481"/>
    </source>
</evidence>
<dbReference type="EMBL" id="PIQH01000010">
    <property type="protein sequence ID" value="RUO78751.1"/>
    <property type="molecule type" value="Genomic_DNA"/>
</dbReference>
<dbReference type="PANTHER" id="PTHR42885">
    <property type="entry name" value="HISTIDINOL-PHOSPHATE AMINOTRANSFERASE-RELATED"/>
    <property type="match status" value="1"/>
</dbReference>
<proteinExistence type="inferred from homology"/>
<keyword evidence="9 11" id="KW-0368">Histidine biosynthesis</keyword>
<dbReference type="AlphaFoldDB" id="A0A432ZL89"/>
<reference evidence="13 14" key="1">
    <citation type="journal article" date="2011" name="Front. Microbiol.">
        <title>Genomic signatures of strain selection and enhancement in Bacillus atrophaeus var. globigii, a historical biowarfare simulant.</title>
        <authorList>
            <person name="Gibbons H.S."/>
            <person name="Broomall S.M."/>
            <person name="McNew L.A."/>
            <person name="Daligault H."/>
            <person name="Chapman C."/>
            <person name="Bruce D."/>
            <person name="Karavis M."/>
            <person name="Krepps M."/>
            <person name="McGregor P.A."/>
            <person name="Hong C."/>
            <person name="Park K.H."/>
            <person name="Akmal A."/>
            <person name="Feldman A."/>
            <person name="Lin J.S."/>
            <person name="Chang W.E."/>
            <person name="Higgs B.W."/>
            <person name="Demirev P."/>
            <person name="Lindquist J."/>
            <person name="Liem A."/>
            <person name="Fochler E."/>
            <person name="Read T.D."/>
            <person name="Tapia R."/>
            <person name="Johnson S."/>
            <person name="Bishop-Lilly K.A."/>
            <person name="Detter C."/>
            <person name="Han C."/>
            <person name="Sozhamannan S."/>
            <person name="Rosenzweig C.N."/>
            <person name="Skowronski E.W."/>
        </authorList>
    </citation>
    <scope>NUCLEOTIDE SEQUENCE [LARGE SCALE GENOMIC DNA]</scope>
    <source>
        <strain evidence="13 14">CC-PW-9</strain>
    </source>
</reference>
<evidence type="ECO:0000256" key="6">
    <source>
        <dbReference type="ARBA" id="ARBA00022605"/>
    </source>
</evidence>
<dbReference type="GO" id="GO:0004400">
    <property type="term" value="F:histidinol-phosphate transaminase activity"/>
    <property type="evidence" value="ECO:0007669"/>
    <property type="project" value="UniProtKB-UniRule"/>
</dbReference>
<dbReference type="HAMAP" id="MF_01023">
    <property type="entry name" value="HisC_aminotrans_2"/>
    <property type="match status" value="1"/>
</dbReference>
<comment type="cofactor">
    <cofactor evidence="1 11">
        <name>pyridoxal 5'-phosphate</name>
        <dbReference type="ChEBI" id="CHEBI:597326"/>
    </cofactor>
</comment>
<name>A0A432ZL89_9GAMM</name>
<gene>
    <name evidence="11" type="primary">hisC</name>
    <name evidence="13" type="ORF">CWI84_10445</name>
</gene>
<dbReference type="Proteomes" id="UP000287996">
    <property type="component" value="Unassembled WGS sequence"/>
</dbReference>
<evidence type="ECO:0000313" key="13">
    <source>
        <dbReference type="EMBL" id="RUO78751.1"/>
    </source>
</evidence>
<dbReference type="EC" id="2.6.1.9" evidence="11"/>
<evidence type="ECO:0000256" key="1">
    <source>
        <dbReference type="ARBA" id="ARBA00001933"/>
    </source>
</evidence>
<protein>
    <recommendedName>
        <fullName evidence="11">Histidinol-phosphate aminotransferase</fullName>
        <ecNumber evidence="11">2.6.1.9</ecNumber>
    </recommendedName>
    <alternativeName>
        <fullName evidence="11">Imidazole acetol-phosphate transaminase</fullName>
    </alternativeName>
</protein>